<keyword evidence="5" id="KW-1185">Reference proteome</keyword>
<dbReference type="AlphaFoldDB" id="A0A1Y2ES64"/>
<feature type="transmembrane region" description="Helical" evidence="3">
    <location>
        <begin position="405"/>
        <end position="434"/>
    </location>
</feature>
<reference evidence="4 5" key="1">
    <citation type="submission" date="2016-08" db="EMBL/GenBank/DDBJ databases">
        <title>A Parts List for Fungal Cellulosomes Revealed by Comparative Genomics.</title>
        <authorList>
            <consortium name="DOE Joint Genome Institute"/>
            <person name="Haitjema C.H."/>
            <person name="Gilmore S.P."/>
            <person name="Henske J.K."/>
            <person name="Solomon K.V."/>
            <person name="De Groot R."/>
            <person name="Kuo A."/>
            <person name="Mondo S.J."/>
            <person name="Salamov A.A."/>
            <person name="Labutti K."/>
            <person name="Zhao Z."/>
            <person name="Chiniquy J."/>
            <person name="Barry K."/>
            <person name="Brewer H.M."/>
            <person name="Purvine S.O."/>
            <person name="Wright A.T."/>
            <person name="Boxma B."/>
            <person name="Van Alen T."/>
            <person name="Hackstein J.H."/>
            <person name="Baker S.E."/>
            <person name="Grigoriev I.V."/>
            <person name="O'Malley M.A."/>
        </authorList>
    </citation>
    <scope>NUCLEOTIDE SEQUENCE [LARGE SCALE GENOMIC DNA]</scope>
    <source>
        <strain evidence="4 5">G1</strain>
    </source>
</reference>
<feature type="transmembrane region" description="Helical" evidence="3">
    <location>
        <begin position="726"/>
        <end position="748"/>
    </location>
</feature>
<feature type="transmembrane region" description="Helical" evidence="3">
    <location>
        <begin position="926"/>
        <end position="947"/>
    </location>
</feature>
<organism evidence="4 5">
    <name type="scientific">Neocallimastix californiae</name>
    <dbReference type="NCBI Taxonomy" id="1754190"/>
    <lineage>
        <taxon>Eukaryota</taxon>
        <taxon>Fungi</taxon>
        <taxon>Fungi incertae sedis</taxon>
        <taxon>Chytridiomycota</taxon>
        <taxon>Chytridiomycota incertae sedis</taxon>
        <taxon>Neocallimastigomycetes</taxon>
        <taxon>Neocallimastigales</taxon>
        <taxon>Neocallimastigaceae</taxon>
        <taxon>Neocallimastix</taxon>
    </lineage>
</organism>
<evidence type="ECO:0000256" key="3">
    <source>
        <dbReference type="SAM" id="Phobius"/>
    </source>
</evidence>
<keyword evidence="3" id="KW-0472">Membrane</keyword>
<feature type="region of interest" description="Disordered" evidence="2">
    <location>
        <begin position="1041"/>
        <end position="1060"/>
    </location>
</feature>
<sequence length="1119" mass="129690">MSDIVQIFSSTSDAKLSFKWFHILRNCFDLKFKIYFIVIVVCGIIGLIGLYFYCNYFQNINEKYTRIINSERLCRNKLILVHTIFSLPYHPKNHFHIVSYEEWIQEALNKRMKLKNQNQESRNNSNSFNQNTYEVNLENNTVDISSQPVDKINSSLISTKSLTQAIENSNILISEDSKDIILKSEIYDSTTKLIQTTDESLSSIDSENLNKNEIGDTDLSSSLSLVLSDIYSDNLETPTDSSTETSTNDISVPTITRKTNAKTSTKWDSSYINSNIHYNNKFKKNIVIKSKYQGITRKYTTIQYKPINEDMDSEDVTVAINEESSFNYNNSYKINEKYKINPKNNSYNPNSNNRIVHSKSVNFDVDKKSSASSYSYLKHSKYKKYTPKIYFYNSYIIFNNKVSSLILYIINILIYFLFSFAYLPYLFLGCYVYGIVKMVDTIPSNNTGWIVDDSFKLMMDTCFFLIGACGFLLYQSIRYYKVKAILKKEKKKRKKKMKLTFYKRLKRMTIRKKNTFQSDYSNSSNYSKYSDYSKNSSHSKDIGSSKNSSFSKNSKDFYKDPSDLENNIKTISEEENFMLADHKDISFSNQNSEQNIKFSPTMINSNFNSNLEHQPTSTSKYNYAWRRNTSADSINWKPRIKHIYPQYTFWLKNNISNYLQILTIIIQVFQLLNFPVEDIYNNPLMQSSINKVYKPFKWMTKISNYVTSLILVKITSSNLPFQFITIWWLTLILAVLFFFIYIMNTLILKKYITKRESPKLYKIVKTLAGLRWVSSLIPLFSVSYIMILYSYINTMSCLLNWNSSLTSSTDRFERCYAIITKPRYFIIHFIIGFSIAYIVLSAIVISNEPLPEPGMIAFTSRSTIVMKHSNLLIMIMYNILQIVVNEWNKSIIFHVGRCTLAIIIIFLDVIYVIYVGTCYVRIIDAWRVYSLLLVAWACVISLIFAISPDGSSNFIYSIYNAFGREQSPAHLFLIGFGITSVIVLTATIIYLRKSPGGVGEDGKYGHGTKSYTEAFLPRSNNVAISIIKNLLLNNIKHRKKNEKNHQYHHHQHHSQNYRHQQPLSITHNPTITSTVPEITVSTSYLGTNNILPSGSILPHGIPTPRLLYLQDELKYIADD</sequence>
<comment type="caution">
    <text evidence="4">The sequence shown here is derived from an EMBL/GenBank/DDBJ whole genome shotgun (WGS) entry which is preliminary data.</text>
</comment>
<protein>
    <submittedName>
        <fullName evidence="4">Uncharacterized protein</fullName>
    </submittedName>
</protein>
<feature type="compositionally biased region" description="Basic residues" evidence="2">
    <location>
        <begin position="1041"/>
        <end position="1056"/>
    </location>
</feature>
<feature type="transmembrane region" description="Helical" evidence="3">
    <location>
        <begin position="34"/>
        <end position="54"/>
    </location>
</feature>
<evidence type="ECO:0000313" key="5">
    <source>
        <dbReference type="Proteomes" id="UP000193920"/>
    </source>
</evidence>
<evidence type="ECO:0000256" key="2">
    <source>
        <dbReference type="SAM" id="MobiDB-lite"/>
    </source>
</evidence>
<feature type="transmembrane region" description="Helical" evidence="3">
    <location>
        <begin position="967"/>
        <end position="991"/>
    </location>
</feature>
<feature type="transmembrane region" description="Helical" evidence="3">
    <location>
        <begin position="824"/>
        <end position="845"/>
    </location>
</feature>
<proteinExistence type="predicted"/>
<accession>A0A1Y2ES64</accession>
<evidence type="ECO:0000313" key="4">
    <source>
        <dbReference type="EMBL" id="ORY74418.1"/>
    </source>
</evidence>
<keyword evidence="3" id="KW-0812">Transmembrane</keyword>
<keyword evidence="3" id="KW-1133">Transmembrane helix</keyword>
<feature type="coiled-coil region" evidence="1">
    <location>
        <begin position="100"/>
        <end position="131"/>
    </location>
</feature>
<evidence type="ECO:0000256" key="1">
    <source>
        <dbReference type="SAM" id="Coils"/>
    </source>
</evidence>
<feature type="transmembrane region" description="Helical" evidence="3">
    <location>
        <begin position="454"/>
        <end position="474"/>
    </location>
</feature>
<gene>
    <name evidence="4" type="ORF">LY90DRAFT_666219</name>
</gene>
<feature type="transmembrane region" description="Helical" evidence="3">
    <location>
        <begin position="890"/>
        <end position="914"/>
    </location>
</feature>
<dbReference type="OrthoDB" id="441172at2759"/>
<feature type="transmembrane region" description="Helical" evidence="3">
    <location>
        <begin position="865"/>
        <end position="884"/>
    </location>
</feature>
<dbReference type="EMBL" id="MCOG01000029">
    <property type="protein sequence ID" value="ORY74418.1"/>
    <property type="molecule type" value="Genomic_DNA"/>
</dbReference>
<keyword evidence="1" id="KW-0175">Coiled coil</keyword>
<feature type="transmembrane region" description="Helical" evidence="3">
    <location>
        <begin position="769"/>
        <end position="792"/>
    </location>
</feature>
<feature type="transmembrane region" description="Helical" evidence="3">
    <location>
        <begin position="658"/>
        <end position="676"/>
    </location>
</feature>
<dbReference type="Proteomes" id="UP000193920">
    <property type="component" value="Unassembled WGS sequence"/>
</dbReference>
<name>A0A1Y2ES64_9FUNG</name>